<sequence length="1041" mass="116425">MTESKELLSYAEKRSFPLFRMEDGFIRSSELGAEHTTPLALVLDKTGIYFNANQPSDLENILNDSDFDADAVLMQQAKALLQVLRLLKVSKYNLGSLAPAHEILGPKYKKRVLVLGQVELDAGVRYGMAGDWDSASLIRLARSENPQAEILYRPHPEVIRKFRENSTDLEELKKICRVITEDIAVNELFQHVDRVYTISSLSGFEALIHGIPVTVVGAPFYAGWGLTDDRALVPRRRRVLTLEQLFCGAYLLYPRYLTNPSDPVRGALAAILCVTAQRRARLNALLTPAFAIDNAAIVAASEYWPRLLMKDVLPRLIKSKPKEIASLLQPQKFLNRCGGEHYRHAVSCILAGKLRGTASFPALLVALRSAVSAEQFSDLLTQLWNLQPSGELLHHWAWHCERHGMSQDAEKAFAFAASGLRLPEASVAPVSEAQYPHVLRLAQFHLRRRALDKAWDVLQRLLLSGFVNVETLNAIAEIAKLRFDFQSATAVLDMLNRIQPDWKLGRGYISHSNTASLSGDVAAAISSVAYACLINPQSVESAYYVEQQVERTFGDLPLSSALHDAVEVLDVQPSSISRARALIFGRRLKDAEKLLLEYKPKASELLQYGLALSSAYSQQGKLTEAKELIVSLTSSSPSEALYREGLRLAVLMNDYEWGEYLIAEAERRGFSVGDMYQRKIGFGRREIKRSYLSFRGSKTAQLLRTYLGEKYVQDLASLSRGSPAKVAVLAYFGPGDEIRFAAFYEELRRRLVGPDLLITCDPRLHALLQRSFPLIQFVPVERLRNLHASNNAQNFKMLPGSDLHAVADNAGWALVNECDLVTLSTDPLGDLIDGYESFSGNPYLIPDPQKVKYWKSRLEGFKAKRIVGLSWRSSLATHARNEHYVFVEHLVPLLQLEDVQFVNLQYDDCATELAWIEERFPGKMWNPEGLDQYNDLDNVAALMHCLDLIVSPATTVIELAGSLGCPALLLSNSSELHWRKLPGSDVDVWHRSVRHIEGEFLGNKDSLMEAARLALQGGLENEAARATVDEDEVAQDFRVLN</sequence>
<evidence type="ECO:0000313" key="1">
    <source>
        <dbReference type="EMBL" id="AKJ26825.1"/>
    </source>
</evidence>
<dbReference type="Pfam" id="PF05159">
    <property type="entry name" value="Capsule_synth"/>
    <property type="match status" value="1"/>
</dbReference>
<dbReference type="STRING" id="413882.AAW51_0134"/>
<accession>A0A0G3BJY2</accession>
<organism evidence="1 2">
    <name type="scientific">Caldimonas brevitalea</name>
    <dbReference type="NCBI Taxonomy" id="413882"/>
    <lineage>
        <taxon>Bacteria</taxon>
        <taxon>Pseudomonadati</taxon>
        <taxon>Pseudomonadota</taxon>
        <taxon>Betaproteobacteria</taxon>
        <taxon>Burkholderiales</taxon>
        <taxon>Sphaerotilaceae</taxon>
        <taxon>Caldimonas</taxon>
    </lineage>
</organism>
<evidence type="ECO:0000313" key="2">
    <source>
        <dbReference type="Proteomes" id="UP000035352"/>
    </source>
</evidence>
<dbReference type="Gene3D" id="1.25.40.10">
    <property type="entry name" value="Tetratricopeptide repeat domain"/>
    <property type="match status" value="1"/>
</dbReference>
<dbReference type="GO" id="GO:0000271">
    <property type="term" value="P:polysaccharide biosynthetic process"/>
    <property type="evidence" value="ECO:0007669"/>
    <property type="project" value="InterPro"/>
</dbReference>
<dbReference type="InterPro" id="IPR011990">
    <property type="entry name" value="TPR-like_helical_dom_sf"/>
</dbReference>
<protein>
    <submittedName>
        <fullName evidence="1">Capsular polysaccharide export system protein KpsC</fullName>
    </submittedName>
</protein>
<dbReference type="AlphaFoldDB" id="A0A0G3BJY2"/>
<dbReference type="EMBL" id="CP011371">
    <property type="protein sequence ID" value="AKJ26825.1"/>
    <property type="molecule type" value="Genomic_DNA"/>
</dbReference>
<dbReference type="InterPro" id="IPR007833">
    <property type="entry name" value="Capsule_polysaccharide_synth"/>
</dbReference>
<gene>
    <name evidence="1" type="ORF">AAW51_0134</name>
</gene>
<name>A0A0G3BJY2_9BURK</name>
<reference evidence="1 2" key="1">
    <citation type="submission" date="2015-05" db="EMBL/GenBank/DDBJ databases">
        <authorList>
            <person name="Tang B."/>
            <person name="Yu Y."/>
        </authorList>
    </citation>
    <scope>NUCLEOTIDE SEQUENCE [LARGE SCALE GENOMIC DNA]</scope>
    <source>
        <strain evidence="1 2">DSM 7029</strain>
    </source>
</reference>
<keyword evidence="2" id="KW-1185">Reference proteome</keyword>
<dbReference type="SUPFAM" id="SSF53756">
    <property type="entry name" value="UDP-Glycosyltransferase/glycogen phosphorylase"/>
    <property type="match status" value="1"/>
</dbReference>
<dbReference type="GO" id="GO:0015774">
    <property type="term" value="P:polysaccharide transport"/>
    <property type="evidence" value="ECO:0007669"/>
    <property type="project" value="InterPro"/>
</dbReference>
<proteinExistence type="predicted"/>
<dbReference type="CDD" id="cd16439">
    <property type="entry name" value="beta_Kdo_transferase_KpsC_2"/>
    <property type="match status" value="1"/>
</dbReference>
<dbReference type="KEGG" id="pbh:AAW51_0134"/>
<dbReference type="Proteomes" id="UP000035352">
    <property type="component" value="Chromosome"/>
</dbReference>